<sequence length="184" mass="20527">MPSQSPKRASSKGKKGVDKDDVLLEARIEGFKIEYPRNLLLAFGLVSAFLPVYMAHAFFAVDWASLVNLVLFLITIGTAGNLLSQAYSVMVETEFLKRQRHYNETKSEKDAAVLRQLRLNVALAYSIFFVNALFVVVSSVLQGYILHQLDARLSLLVAPNLTAFALLVLAKKNEEARQRKIGRA</sequence>
<dbReference type="EMBL" id="HBGF01000356">
    <property type="protein sequence ID" value="CAD9088099.1"/>
    <property type="molecule type" value="Transcribed_RNA"/>
</dbReference>
<protein>
    <recommendedName>
        <fullName evidence="3">Translocon-associated protein subunit gamma</fullName>
    </recommendedName>
</protein>
<name>A0A7S1KX91_NEODS</name>
<accession>A0A7S1KX91</accession>
<evidence type="ECO:0000256" key="1">
    <source>
        <dbReference type="SAM" id="Phobius"/>
    </source>
</evidence>
<feature type="transmembrane region" description="Helical" evidence="1">
    <location>
        <begin position="122"/>
        <end position="145"/>
    </location>
</feature>
<organism evidence="2">
    <name type="scientific">Neobodo designis</name>
    <name type="common">Flagellated protozoan</name>
    <name type="synonym">Bodo designis</name>
    <dbReference type="NCBI Taxonomy" id="312471"/>
    <lineage>
        <taxon>Eukaryota</taxon>
        <taxon>Discoba</taxon>
        <taxon>Euglenozoa</taxon>
        <taxon>Kinetoplastea</taxon>
        <taxon>Metakinetoplastina</taxon>
        <taxon>Neobodonida</taxon>
        <taxon>Neobodo</taxon>
    </lineage>
</organism>
<dbReference type="AlphaFoldDB" id="A0A7S1KX91"/>
<evidence type="ECO:0008006" key="3">
    <source>
        <dbReference type="Google" id="ProtNLM"/>
    </source>
</evidence>
<reference evidence="2" key="1">
    <citation type="submission" date="2021-01" db="EMBL/GenBank/DDBJ databases">
        <authorList>
            <person name="Corre E."/>
            <person name="Pelletier E."/>
            <person name="Niang G."/>
            <person name="Scheremetjew M."/>
            <person name="Finn R."/>
            <person name="Kale V."/>
            <person name="Holt S."/>
            <person name="Cochrane G."/>
            <person name="Meng A."/>
            <person name="Brown T."/>
            <person name="Cohen L."/>
        </authorList>
    </citation>
    <scope>NUCLEOTIDE SEQUENCE</scope>
    <source>
        <strain evidence="2">CCAP 1951/1</strain>
    </source>
</reference>
<keyword evidence="1" id="KW-0472">Membrane</keyword>
<feature type="transmembrane region" description="Helical" evidence="1">
    <location>
        <begin position="39"/>
        <end position="60"/>
    </location>
</feature>
<keyword evidence="1" id="KW-1133">Transmembrane helix</keyword>
<feature type="transmembrane region" description="Helical" evidence="1">
    <location>
        <begin position="66"/>
        <end position="90"/>
    </location>
</feature>
<keyword evidence="1" id="KW-0812">Transmembrane</keyword>
<feature type="transmembrane region" description="Helical" evidence="1">
    <location>
        <begin position="151"/>
        <end position="170"/>
    </location>
</feature>
<proteinExistence type="predicted"/>
<gene>
    <name evidence="2" type="ORF">NDES1114_LOCUS262</name>
</gene>
<evidence type="ECO:0000313" key="2">
    <source>
        <dbReference type="EMBL" id="CAD9088099.1"/>
    </source>
</evidence>